<accession>A0AB39CDJ3</accession>
<feature type="domain" description="KTSC and Metallopeptidase-like N-terminal fusion" evidence="1">
    <location>
        <begin position="1"/>
        <end position="66"/>
    </location>
</feature>
<evidence type="ECO:0000313" key="2">
    <source>
        <dbReference type="EMBL" id="XDJ15088.1"/>
    </source>
</evidence>
<proteinExistence type="predicted"/>
<name>A0AB39CDJ3_9VIRU</name>
<evidence type="ECO:0000259" key="1">
    <source>
        <dbReference type="Pfam" id="PF20294"/>
    </source>
</evidence>
<organism evidence="2">
    <name type="scientific">Pseudomonas phage HRDY3</name>
    <dbReference type="NCBI Taxonomy" id="3236930"/>
    <lineage>
        <taxon>Viruses</taxon>
    </lineage>
</organism>
<protein>
    <recommendedName>
        <fullName evidence="1">KTSC and Metallopeptidase-like N-terminal fusion domain-containing protein</fullName>
    </recommendedName>
</protein>
<sequence length="441" mass="51705">MANYRYMGDRDLTYGKANDEYDLLMVQGDRFTMYRHGQVYIVQHEDAPDIIFKLTLKEGNALHNMSEELWSVEPDPDNPPYMLFKPAFESVPLLYDYYNNAYFNNECPPVKFVKSRNPNIWGLAELKFVNKKPVYFMHVHESAMVDRVLFTNTIIHEQIHLKAMYKAMKLRTVDPAKAAELLHDDHGPLFEAEMRRLNSYGFHIIKAATHEEFQRKATEEFYAIVALEHQHGKAISWNAWYTDKPLDEQDTDRLAGQLKDMFPHAEYTIKLIKTKDRNVTHAVHLKTTKTFTDASLKKKFGGDVDLKDAEVLYTTYLRPSIHVELPDFKEIPQLYCLPLDQFYKSMRSYTDDRMVLKAKWAKFPIKLMTVQTEEKFKILIGRMRRGGISDADTVNILNDFRSSYDQRYKHEQYHDAMMAMIKKYDGNGLLAEYAKIMRLIA</sequence>
<dbReference type="InterPro" id="IPR046899">
    <property type="entry name" value="KMPT_N"/>
</dbReference>
<dbReference type="EMBL" id="PQ015379">
    <property type="protein sequence ID" value="XDJ15088.1"/>
    <property type="molecule type" value="Genomic_DNA"/>
</dbReference>
<reference evidence="2" key="1">
    <citation type="submission" date="2024-07" db="EMBL/GenBank/DDBJ databases">
        <authorList>
            <person name="Bringhurst R.M."/>
            <person name="Homer T.E."/>
        </authorList>
    </citation>
    <scope>NUCLEOTIDE SEQUENCE</scope>
</reference>
<dbReference type="Pfam" id="PF20294">
    <property type="entry name" value="KMPT-N"/>
    <property type="match status" value="1"/>
</dbReference>